<evidence type="ECO:0000313" key="7">
    <source>
        <dbReference type="EMBL" id="RZS74661.1"/>
    </source>
</evidence>
<reference evidence="7 8" key="1">
    <citation type="submission" date="2019-02" db="EMBL/GenBank/DDBJ databases">
        <title>Genomic Encyclopedia of Type Strains, Phase IV (KMG-IV): sequencing the most valuable type-strain genomes for metagenomic binning, comparative biology and taxonomic classification.</title>
        <authorList>
            <person name="Goeker M."/>
        </authorList>
    </citation>
    <scope>NUCLEOTIDE SEQUENCE [LARGE SCALE GENOMIC DNA]</scope>
    <source>
        <strain evidence="7 8">DSM 18116</strain>
    </source>
</reference>
<dbReference type="OrthoDB" id="9815205at2"/>
<keyword evidence="2" id="KW-0201">Cytochrome c-type biogenesis</keyword>
<dbReference type="Pfam" id="PF14289">
    <property type="entry name" value="DUF4369"/>
    <property type="match status" value="1"/>
</dbReference>
<keyword evidence="3" id="KW-1015">Disulfide bond</keyword>
<feature type="chain" id="PRO_5020395931" evidence="5">
    <location>
        <begin position="19"/>
        <end position="325"/>
    </location>
</feature>
<dbReference type="GO" id="GO:0017004">
    <property type="term" value="P:cytochrome complex assembly"/>
    <property type="evidence" value="ECO:0007669"/>
    <property type="project" value="UniProtKB-KW"/>
</dbReference>
<accession>A0A4Q7MZF9</accession>
<dbReference type="PANTHER" id="PTHR42852:SF6">
    <property type="entry name" value="THIOL:DISULFIDE INTERCHANGE PROTEIN DSBE"/>
    <property type="match status" value="1"/>
</dbReference>
<dbReference type="InterPro" id="IPR013766">
    <property type="entry name" value="Thioredoxin_domain"/>
</dbReference>
<sequence length="325" mass="36539">MKINILLLSLFLPLLAAAQKKFTIEGSIGLPDSTTISLITQGDKPVLIQKTKVKNGRFYLSGNYQEVIMANLLVFFEGGMMTRTIYLEDGVIHVKAGKKLSEAIVTAGPLNKEWDAWQQQHGQDLKKMNIAEVTSYVQQHPASPVSLDLLIYYWGSRHSLYPLLKDLDVSIRQLERAKKYSQYVESELALSPGGMAPDFTVQDPGGNSWKLSDFRGKYVLIDFWASWCKPCRAAIPELTKVYNKYRDKGFTILGVSIDKKASDWINAVETDKVPWKQGSDLQGEQGEVARLYRVSYVPLLYLLDPEGRIIGGNDFEKVLADRLGN</sequence>
<dbReference type="PROSITE" id="PS51352">
    <property type="entry name" value="THIOREDOXIN_2"/>
    <property type="match status" value="1"/>
</dbReference>
<dbReference type="Pfam" id="PF00578">
    <property type="entry name" value="AhpC-TSA"/>
    <property type="match status" value="1"/>
</dbReference>
<dbReference type="InterPro" id="IPR036249">
    <property type="entry name" value="Thioredoxin-like_sf"/>
</dbReference>
<evidence type="ECO:0000313" key="8">
    <source>
        <dbReference type="Proteomes" id="UP000293874"/>
    </source>
</evidence>
<dbReference type="GO" id="GO:0016209">
    <property type="term" value="F:antioxidant activity"/>
    <property type="evidence" value="ECO:0007669"/>
    <property type="project" value="InterPro"/>
</dbReference>
<dbReference type="Proteomes" id="UP000293874">
    <property type="component" value="Unassembled WGS sequence"/>
</dbReference>
<dbReference type="AlphaFoldDB" id="A0A4Q7MZF9"/>
<dbReference type="CDD" id="cd02966">
    <property type="entry name" value="TlpA_like_family"/>
    <property type="match status" value="1"/>
</dbReference>
<evidence type="ECO:0000256" key="2">
    <source>
        <dbReference type="ARBA" id="ARBA00022748"/>
    </source>
</evidence>
<dbReference type="Gene3D" id="3.40.30.10">
    <property type="entry name" value="Glutaredoxin"/>
    <property type="match status" value="1"/>
</dbReference>
<feature type="domain" description="Thioredoxin" evidence="6">
    <location>
        <begin position="190"/>
        <end position="325"/>
    </location>
</feature>
<keyword evidence="4" id="KW-0676">Redox-active center</keyword>
<evidence type="ECO:0000256" key="3">
    <source>
        <dbReference type="ARBA" id="ARBA00023157"/>
    </source>
</evidence>
<keyword evidence="5" id="KW-0732">Signal</keyword>
<dbReference type="SUPFAM" id="SSF52833">
    <property type="entry name" value="Thioredoxin-like"/>
    <property type="match status" value="1"/>
</dbReference>
<organism evidence="7 8">
    <name type="scientific">Pseudobacter ginsenosidimutans</name>
    <dbReference type="NCBI Taxonomy" id="661488"/>
    <lineage>
        <taxon>Bacteria</taxon>
        <taxon>Pseudomonadati</taxon>
        <taxon>Bacteroidota</taxon>
        <taxon>Chitinophagia</taxon>
        <taxon>Chitinophagales</taxon>
        <taxon>Chitinophagaceae</taxon>
        <taxon>Pseudobacter</taxon>
    </lineage>
</organism>
<keyword evidence="8" id="KW-1185">Reference proteome</keyword>
<dbReference type="PANTHER" id="PTHR42852">
    <property type="entry name" value="THIOL:DISULFIDE INTERCHANGE PROTEIN DSBE"/>
    <property type="match status" value="1"/>
</dbReference>
<proteinExistence type="predicted"/>
<dbReference type="GO" id="GO:0016491">
    <property type="term" value="F:oxidoreductase activity"/>
    <property type="evidence" value="ECO:0007669"/>
    <property type="project" value="InterPro"/>
</dbReference>
<name>A0A4Q7MZF9_9BACT</name>
<dbReference type="InterPro" id="IPR025380">
    <property type="entry name" value="DUF4369"/>
</dbReference>
<dbReference type="GO" id="GO:0030313">
    <property type="term" value="C:cell envelope"/>
    <property type="evidence" value="ECO:0007669"/>
    <property type="project" value="UniProtKB-SubCell"/>
</dbReference>
<evidence type="ECO:0000259" key="6">
    <source>
        <dbReference type="PROSITE" id="PS51352"/>
    </source>
</evidence>
<dbReference type="RefSeq" id="WP_130539111.1">
    <property type="nucleotide sequence ID" value="NZ_CP042431.1"/>
</dbReference>
<feature type="signal peptide" evidence="5">
    <location>
        <begin position="1"/>
        <end position="18"/>
    </location>
</feature>
<gene>
    <name evidence="7" type="ORF">EV199_0510</name>
</gene>
<comment type="caution">
    <text evidence="7">The sequence shown here is derived from an EMBL/GenBank/DDBJ whole genome shotgun (WGS) entry which is preliminary data.</text>
</comment>
<evidence type="ECO:0000256" key="5">
    <source>
        <dbReference type="SAM" id="SignalP"/>
    </source>
</evidence>
<evidence type="ECO:0000256" key="4">
    <source>
        <dbReference type="ARBA" id="ARBA00023284"/>
    </source>
</evidence>
<protein>
    <submittedName>
        <fullName evidence="7">Peroxiredoxin</fullName>
    </submittedName>
</protein>
<comment type="subcellular location">
    <subcellularLocation>
        <location evidence="1">Cell envelope</location>
    </subcellularLocation>
</comment>
<dbReference type="InterPro" id="IPR000866">
    <property type="entry name" value="AhpC/TSA"/>
</dbReference>
<dbReference type="InterPro" id="IPR050553">
    <property type="entry name" value="Thioredoxin_ResA/DsbE_sf"/>
</dbReference>
<dbReference type="EMBL" id="SGXA01000001">
    <property type="protein sequence ID" value="RZS74661.1"/>
    <property type="molecule type" value="Genomic_DNA"/>
</dbReference>
<evidence type="ECO:0000256" key="1">
    <source>
        <dbReference type="ARBA" id="ARBA00004196"/>
    </source>
</evidence>